<proteinExistence type="predicted"/>
<name>A0A0H5R9G7_9EUKA</name>
<organism evidence="1">
    <name type="scientific">Spongospora subterranea</name>
    <dbReference type="NCBI Taxonomy" id="70186"/>
    <lineage>
        <taxon>Eukaryota</taxon>
        <taxon>Sar</taxon>
        <taxon>Rhizaria</taxon>
        <taxon>Endomyxa</taxon>
        <taxon>Phytomyxea</taxon>
        <taxon>Plasmodiophorida</taxon>
        <taxon>Plasmodiophoridae</taxon>
        <taxon>Spongospora</taxon>
    </lineage>
</organism>
<protein>
    <submittedName>
        <fullName evidence="1">Uncharacterized protein</fullName>
    </submittedName>
</protein>
<sequence length="236" mass="26235">MPSSQSDSPRPSFSDKITRFVDDNLRLIRTSSVILPCLGVALLAHNYGLFTRYNSWSEAARKKGFTAFVGHVQSEGNAVHLYLYSSTVFHRAFFRTPSVLSPSQTLRATLAMVQPVDSFAARDITKQLLFGRTARIVCANQTASSIQSTSAIEPVFVYRGIGGFQWDVGESLIRRGAAVVVKSPNDLHPSPAVVARYCRAQEWAKFRGRGVWAGSGSMIQIQSLWRLISSWLVRHR</sequence>
<dbReference type="SUPFAM" id="SSF50199">
    <property type="entry name" value="Staphylococcal nuclease"/>
    <property type="match status" value="1"/>
</dbReference>
<dbReference type="AlphaFoldDB" id="A0A0H5R9G7"/>
<dbReference type="InterPro" id="IPR035437">
    <property type="entry name" value="SNase_OB-fold_sf"/>
</dbReference>
<reference evidence="1" key="1">
    <citation type="submission" date="2015-04" db="EMBL/GenBank/DDBJ databases">
        <title>The genome sequence of the plant pathogenic Rhizarian Plasmodiophora brassicae reveals insights in its biotrophic life cycle and the origin of chitin synthesis.</title>
        <authorList>
            <person name="Schwelm A."/>
            <person name="Fogelqvist J."/>
            <person name="Knaust A."/>
            <person name="Julke S."/>
            <person name="Lilja T."/>
            <person name="Dhandapani V."/>
            <person name="Bonilla-Rosso G."/>
            <person name="Karlsson M."/>
            <person name="Shevchenko A."/>
            <person name="Choi S.R."/>
            <person name="Kim H.G."/>
            <person name="Park J.Y."/>
            <person name="Lim Y.P."/>
            <person name="Ludwig-Muller J."/>
            <person name="Dixelius C."/>
        </authorList>
    </citation>
    <scope>NUCLEOTIDE SEQUENCE</scope>
    <source>
        <tissue evidence="1">Potato root galls</tissue>
    </source>
</reference>
<evidence type="ECO:0000313" key="1">
    <source>
        <dbReference type="EMBL" id="CRZ10770.1"/>
    </source>
</evidence>
<dbReference type="Gene3D" id="2.40.50.90">
    <property type="match status" value="1"/>
</dbReference>
<dbReference type="EMBL" id="HACM01010328">
    <property type="protein sequence ID" value="CRZ10770.1"/>
    <property type="molecule type" value="Transcribed_RNA"/>
</dbReference>
<accession>A0A0H5R9G7</accession>